<dbReference type="Proteomes" id="UP001620405">
    <property type="component" value="Unassembled WGS sequence"/>
</dbReference>
<feature type="region of interest" description="Disordered" evidence="13">
    <location>
        <begin position="35"/>
        <end position="55"/>
    </location>
</feature>
<organism evidence="17 18">
    <name type="scientific">Dyella lipolytica</name>
    <dbReference type="NCBI Taxonomy" id="1867835"/>
    <lineage>
        <taxon>Bacteria</taxon>
        <taxon>Pseudomonadati</taxon>
        <taxon>Pseudomonadota</taxon>
        <taxon>Gammaproteobacteria</taxon>
        <taxon>Lysobacterales</taxon>
        <taxon>Rhodanobacteraceae</taxon>
        <taxon>Dyella</taxon>
    </lineage>
</organism>
<evidence type="ECO:0000256" key="12">
    <source>
        <dbReference type="RuleBase" id="RU003357"/>
    </source>
</evidence>
<accession>A0ABW8IR80</accession>
<feature type="signal peptide" evidence="14">
    <location>
        <begin position="1"/>
        <end position="30"/>
    </location>
</feature>
<reference evidence="17 18" key="1">
    <citation type="submission" date="2020-10" db="EMBL/GenBank/DDBJ databases">
        <title>Phylogeny of dyella-like bacteria.</title>
        <authorList>
            <person name="Fu J."/>
        </authorList>
    </citation>
    <scope>NUCLEOTIDE SEQUENCE [LARGE SCALE GENOMIC DNA]</scope>
    <source>
        <strain evidence="17 18">DHOB07</strain>
    </source>
</reference>
<dbReference type="Pfam" id="PF00593">
    <property type="entry name" value="TonB_dep_Rec_b-barrel"/>
    <property type="match status" value="1"/>
</dbReference>
<comment type="subcellular location">
    <subcellularLocation>
        <location evidence="1 11">Cell outer membrane</location>
        <topology evidence="1 11">Multi-pass membrane protein</topology>
    </subcellularLocation>
</comment>
<feature type="domain" description="TonB-dependent receptor-like beta-barrel" evidence="15">
    <location>
        <begin position="256"/>
        <end position="805"/>
    </location>
</feature>
<dbReference type="InterPro" id="IPR000531">
    <property type="entry name" value="Beta-barrel_TonB"/>
</dbReference>
<keyword evidence="14" id="KW-0732">Signal</keyword>
<evidence type="ECO:0000256" key="11">
    <source>
        <dbReference type="PROSITE-ProRule" id="PRU01360"/>
    </source>
</evidence>
<keyword evidence="7" id="KW-0406">Ion transport</keyword>
<evidence type="ECO:0000256" key="2">
    <source>
        <dbReference type="ARBA" id="ARBA00022448"/>
    </source>
</evidence>
<dbReference type="Pfam" id="PF07715">
    <property type="entry name" value="Plug"/>
    <property type="match status" value="1"/>
</dbReference>
<evidence type="ECO:0000256" key="5">
    <source>
        <dbReference type="ARBA" id="ARBA00022692"/>
    </source>
</evidence>
<keyword evidence="18" id="KW-1185">Reference proteome</keyword>
<evidence type="ECO:0000256" key="8">
    <source>
        <dbReference type="ARBA" id="ARBA00023077"/>
    </source>
</evidence>
<evidence type="ECO:0000256" key="1">
    <source>
        <dbReference type="ARBA" id="ARBA00004571"/>
    </source>
</evidence>
<evidence type="ECO:0000256" key="10">
    <source>
        <dbReference type="ARBA" id="ARBA00023237"/>
    </source>
</evidence>
<evidence type="ECO:0000313" key="17">
    <source>
        <dbReference type="EMBL" id="MFK2872455.1"/>
    </source>
</evidence>
<dbReference type="Gene3D" id="2.40.170.20">
    <property type="entry name" value="TonB-dependent receptor, beta-barrel domain"/>
    <property type="match status" value="1"/>
</dbReference>
<dbReference type="SUPFAM" id="SSF56935">
    <property type="entry name" value="Porins"/>
    <property type="match status" value="1"/>
</dbReference>
<evidence type="ECO:0000256" key="14">
    <source>
        <dbReference type="SAM" id="SignalP"/>
    </source>
</evidence>
<keyword evidence="17" id="KW-0675">Receptor</keyword>
<evidence type="ECO:0000259" key="15">
    <source>
        <dbReference type="Pfam" id="PF00593"/>
    </source>
</evidence>
<dbReference type="EMBL" id="JADIKG010000010">
    <property type="protein sequence ID" value="MFK2872455.1"/>
    <property type="molecule type" value="Genomic_DNA"/>
</dbReference>
<keyword evidence="5 11" id="KW-0812">Transmembrane</keyword>
<keyword evidence="10 11" id="KW-0998">Cell outer membrane</keyword>
<dbReference type="PANTHER" id="PTHR32552:SF81">
    <property type="entry name" value="TONB-DEPENDENT OUTER MEMBRANE RECEPTOR"/>
    <property type="match status" value="1"/>
</dbReference>
<name>A0ABW8IR80_9GAMM</name>
<protein>
    <submittedName>
        <fullName evidence="17">TonB-dependent receptor</fullName>
    </submittedName>
</protein>
<sequence length="843" mass="92679">MLIRKRRLASRIGFALFAGALGSIAFPAAAQEASASTTTTPSNNPPQKPSAAHATKLEQVTVTAQSRTQEMQDVPIAMNIVTAKQIDTVAATDLSHMNLFVPGLVVDNTDATQPTYRLRGIETDDFGIGTDSAVGVYINGVYQTRDGGSLMAFNDVARVEVLKGPQGTLFGRNTAAGAISIITNEPTDKFEGDARVRIGNYGKRYGDARINIPLNKDMALRISVVDNQSDGWLKDAATGQHYGKDDEWGARIVYRWNITPDTQLHLSYDHDRVRQPSRIDQGLIPISSTDLNQRAPFPANPATFYNPLNAPFYNSATDGREERNYNDYTLAIDHNFGWGTLTSTTNWTGYGMSHIENGTGLQQVTEYLNTGVIGTGHTWYQEFKFSGNNDLLDWVAGASYYQEHSDETSLARVNTDTYDTLALNTGVGQQFTPTGTIFGYFSSVLQSFGLPYNLLGDPWTETVYNTGRFSAVAGYGDTIWHLTDNLNFTVGLRLTHDEKDFTWFTPPRYAPQLDATLAQLQAAGLLNLVPILTGGKVTAQQLLNILTQNQIFTTAVNQLVQKRAGWNDTSPRFVLDYKFTPNVMGYASLAKGYKAGGFDGTEPGAEFAPEKVWNLETGVKSTFPDQNLLVNASAYYYRYDNRQTLTLIPSSEGLGVPQYQVSNTNQAAKGLDLQMEWVPIDNLRLAFNGGYIDSKYTHAEVPIGVSSAGQIDYANVSGQPVDEPKISYSVSGAYTWHDIANGSVTFNANYGFRGPLRCNDASVYQGKCSLPTNFDLNATQRRTDFRVDWTANGGRWGVGLYVNNVFNQRNVIGLGTVSESVLGTPYAYITAPRMYGAEFRVKF</sequence>
<evidence type="ECO:0000313" key="18">
    <source>
        <dbReference type="Proteomes" id="UP001620405"/>
    </source>
</evidence>
<evidence type="ECO:0000256" key="4">
    <source>
        <dbReference type="ARBA" id="ARBA00022496"/>
    </source>
</evidence>
<keyword evidence="3 11" id="KW-1134">Transmembrane beta strand</keyword>
<keyword evidence="9 11" id="KW-0472">Membrane</keyword>
<keyword evidence="8 12" id="KW-0798">TonB box</keyword>
<dbReference type="RefSeq" id="WP_284399934.1">
    <property type="nucleotide sequence ID" value="NZ_BSNQ01000005.1"/>
</dbReference>
<dbReference type="InterPro" id="IPR012910">
    <property type="entry name" value="Plug_dom"/>
</dbReference>
<dbReference type="PANTHER" id="PTHR32552">
    <property type="entry name" value="FERRICHROME IRON RECEPTOR-RELATED"/>
    <property type="match status" value="1"/>
</dbReference>
<evidence type="ECO:0000256" key="7">
    <source>
        <dbReference type="ARBA" id="ARBA00023065"/>
    </source>
</evidence>
<evidence type="ECO:0000256" key="6">
    <source>
        <dbReference type="ARBA" id="ARBA00023004"/>
    </source>
</evidence>
<evidence type="ECO:0000256" key="9">
    <source>
        <dbReference type="ARBA" id="ARBA00023136"/>
    </source>
</evidence>
<evidence type="ECO:0000256" key="3">
    <source>
        <dbReference type="ARBA" id="ARBA00022452"/>
    </source>
</evidence>
<keyword evidence="4" id="KW-0410">Iron transport</keyword>
<comment type="similarity">
    <text evidence="11 12">Belongs to the TonB-dependent receptor family.</text>
</comment>
<keyword evidence="2 11" id="KW-0813">Transport</keyword>
<comment type="caution">
    <text evidence="17">The sequence shown here is derived from an EMBL/GenBank/DDBJ whole genome shotgun (WGS) entry which is preliminary data.</text>
</comment>
<dbReference type="PROSITE" id="PS52016">
    <property type="entry name" value="TONB_DEPENDENT_REC_3"/>
    <property type="match status" value="1"/>
</dbReference>
<evidence type="ECO:0000259" key="16">
    <source>
        <dbReference type="Pfam" id="PF07715"/>
    </source>
</evidence>
<keyword evidence="6" id="KW-0408">Iron</keyword>
<evidence type="ECO:0000256" key="13">
    <source>
        <dbReference type="SAM" id="MobiDB-lite"/>
    </source>
</evidence>
<gene>
    <name evidence="17" type="ORF">ISP13_02845</name>
</gene>
<feature type="domain" description="TonB-dependent receptor plug" evidence="16">
    <location>
        <begin position="72"/>
        <end position="178"/>
    </location>
</feature>
<dbReference type="InterPro" id="IPR036942">
    <property type="entry name" value="Beta-barrel_TonB_sf"/>
</dbReference>
<dbReference type="InterPro" id="IPR039426">
    <property type="entry name" value="TonB-dep_rcpt-like"/>
</dbReference>
<proteinExistence type="inferred from homology"/>
<feature type="chain" id="PRO_5045970515" evidence="14">
    <location>
        <begin position="31"/>
        <end position="843"/>
    </location>
</feature>